<reference evidence="1 2" key="1">
    <citation type="submission" date="2016-04" db="EMBL/GenBank/DDBJ databases">
        <title>A degradative enzymes factory behind the ericoid mycorrhizal symbiosis.</title>
        <authorList>
            <consortium name="DOE Joint Genome Institute"/>
            <person name="Martino E."/>
            <person name="Morin E."/>
            <person name="Grelet G."/>
            <person name="Kuo A."/>
            <person name="Kohler A."/>
            <person name="Daghino S."/>
            <person name="Barry K."/>
            <person name="Choi C."/>
            <person name="Cichocki N."/>
            <person name="Clum A."/>
            <person name="Copeland A."/>
            <person name="Hainaut M."/>
            <person name="Haridas S."/>
            <person name="Labutti K."/>
            <person name="Lindquist E."/>
            <person name="Lipzen A."/>
            <person name="Khouja H.-R."/>
            <person name="Murat C."/>
            <person name="Ohm R."/>
            <person name="Olson A."/>
            <person name="Spatafora J."/>
            <person name="Veneault-Fourrey C."/>
            <person name="Henrissat B."/>
            <person name="Grigoriev I."/>
            <person name="Martin F."/>
            <person name="Perotto S."/>
        </authorList>
    </citation>
    <scope>NUCLEOTIDE SEQUENCE [LARGE SCALE GENOMIC DNA]</scope>
    <source>
        <strain evidence="1 2">F</strain>
    </source>
</reference>
<keyword evidence="2" id="KW-1185">Reference proteome</keyword>
<sequence>MAYQERNMANASERNEIVIVLDFGDRPTGLESHLPSDSSKIRRLEDSQQYAENSGIFFRVKEREMAAGPRTGKEVKTLTDSYANRDAETMNPFEDPQYEYSNDDFNSNSSCDGDVEDDDWDHPTIAPRDDLSASENATCTKMWRLMDRLEEKARSTTSSRILTPDFFNTWRQSEGVMLGIPRDQIEEYRPLCLGDCRCEGCHDDYATEPLLGTVRVGTPESTSSGDNLSDFAHTCAEMFSTDFV</sequence>
<name>A0A2J6RV91_HYAVF</name>
<evidence type="ECO:0000313" key="2">
    <source>
        <dbReference type="Proteomes" id="UP000235786"/>
    </source>
</evidence>
<accession>A0A2J6RV91</accession>
<organism evidence="1 2">
    <name type="scientific">Hyaloscypha variabilis (strain UAMH 11265 / GT02V1 / F)</name>
    <name type="common">Meliniomyces variabilis</name>
    <dbReference type="NCBI Taxonomy" id="1149755"/>
    <lineage>
        <taxon>Eukaryota</taxon>
        <taxon>Fungi</taxon>
        <taxon>Dikarya</taxon>
        <taxon>Ascomycota</taxon>
        <taxon>Pezizomycotina</taxon>
        <taxon>Leotiomycetes</taxon>
        <taxon>Helotiales</taxon>
        <taxon>Hyaloscyphaceae</taxon>
        <taxon>Hyaloscypha</taxon>
        <taxon>Hyaloscypha variabilis</taxon>
    </lineage>
</organism>
<protein>
    <submittedName>
        <fullName evidence="1">Uncharacterized protein</fullName>
    </submittedName>
</protein>
<dbReference type="EMBL" id="KZ613943">
    <property type="protein sequence ID" value="PMD42437.1"/>
    <property type="molecule type" value="Genomic_DNA"/>
</dbReference>
<proteinExistence type="predicted"/>
<gene>
    <name evidence="1" type="ORF">L207DRAFT_527346</name>
</gene>
<evidence type="ECO:0000313" key="1">
    <source>
        <dbReference type="EMBL" id="PMD42437.1"/>
    </source>
</evidence>
<dbReference type="Proteomes" id="UP000235786">
    <property type="component" value="Unassembled WGS sequence"/>
</dbReference>
<dbReference type="AlphaFoldDB" id="A0A2J6RV91"/>